<protein>
    <recommendedName>
        <fullName evidence="1">J domain-containing protein</fullName>
    </recommendedName>
</protein>
<dbReference type="Gene3D" id="1.10.287.110">
    <property type="entry name" value="DnaJ domain"/>
    <property type="match status" value="1"/>
</dbReference>
<dbReference type="InterPro" id="IPR050817">
    <property type="entry name" value="DjlA_DnaK_co-chaperone"/>
</dbReference>
<dbReference type="PANTHER" id="PTHR24074">
    <property type="entry name" value="CO-CHAPERONE PROTEIN DJLA"/>
    <property type="match status" value="1"/>
</dbReference>
<dbReference type="EMBL" id="KY290955">
    <property type="protein sequence ID" value="APU01510.1"/>
    <property type="molecule type" value="Genomic_DNA"/>
</dbReference>
<name>A0A219YC37_9CAUD</name>
<dbReference type="SUPFAM" id="SSF46565">
    <property type="entry name" value="Chaperone J-domain"/>
    <property type="match status" value="1"/>
</dbReference>
<dbReference type="Pfam" id="PF00226">
    <property type="entry name" value="DnaJ"/>
    <property type="match status" value="1"/>
</dbReference>
<organism evidence="2 3">
    <name type="scientific">Aeromonas phage 65.2</name>
    <dbReference type="NCBI Taxonomy" id="1932896"/>
    <lineage>
        <taxon>Viruses</taxon>
        <taxon>Duplodnaviria</taxon>
        <taxon>Heunggongvirae</taxon>
        <taxon>Uroviricota</taxon>
        <taxon>Caudoviricetes</taxon>
        <taxon>Pantevenvirales</taxon>
        <taxon>Straboviridae</taxon>
        <taxon>Emmerichvirinae</taxon>
        <taxon>Ishigurovirus</taxon>
        <taxon>Ishigurovirus osborne</taxon>
    </lineage>
</organism>
<feature type="domain" description="J" evidence="1">
    <location>
        <begin position="16"/>
        <end position="81"/>
    </location>
</feature>
<evidence type="ECO:0000313" key="2">
    <source>
        <dbReference type="EMBL" id="APU01510.1"/>
    </source>
</evidence>
<reference evidence="2 3" key="1">
    <citation type="journal article" date="2017" name="Sci. Rep.">
        <title>Characterization and diversity of phages infecting Aeromonas salmonicida subsp. salmonicida.</title>
        <authorList>
            <person name="Vincent A.T."/>
            <person name="Paquet V.E."/>
            <person name="Bernatchez A."/>
            <person name="Tremblay D.M."/>
            <person name="Moineau S."/>
            <person name="Charette S.J."/>
        </authorList>
    </citation>
    <scope>NUCLEOTIDE SEQUENCE [LARGE SCALE GENOMIC DNA]</scope>
</reference>
<dbReference type="InterPro" id="IPR036869">
    <property type="entry name" value="J_dom_sf"/>
</dbReference>
<dbReference type="InterPro" id="IPR001623">
    <property type="entry name" value="DnaJ_domain"/>
</dbReference>
<dbReference type="SMART" id="SM00271">
    <property type="entry name" value="DnaJ"/>
    <property type="match status" value="1"/>
</dbReference>
<evidence type="ECO:0000313" key="3">
    <source>
        <dbReference type="Proteomes" id="UP000225215"/>
    </source>
</evidence>
<dbReference type="Proteomes" id="UP000225215">
    <property type="component" value="Segment"/>
</dbReference>
<sequence>MSKTFSELFGSVSQAVAMKTLGLSSRFTEEDLKAAYRKAAKENHPDRGGSTEKMQNINTAYEALKGKSGADQEMSFQDRQAKSKEEKQVILNFVTHMFDKFFDTQAYLAYFEKMAGKKFRFERHIKSPSIGNFVAVDYKFTSEDNTVFFDMTAMATIFITKALGAGFDKPELSDMGVTTEVMIDRKKVKMTQTNYNRSETEKFMKDPKVLFPETKLKKAFASDKKVKPLKKADYVLFVKKELGGRNLGGDDYAIDLGNGSVLYFSRMTWMRKGLWNVSGRTADKQRWSVTASIYEIETHENMDVMANLVKDLKTHNSESVDQIETRVKKNLLNVKTF</sequence>
<dbReference type="PROSITE" id="PS50076">
    <property type="entry name" value="DNAJ_2"/>
    <property type="match status" value="1"/>
</dbReference>
<dbReference type="CDD" id="cd06257">
    <property type="entry name" value="DnaJ"/>
    <property type="match status" value="1"/>
</dbReference>
<accession>A0A219YC37</accession>
<proteinExistence type="predicted"/>
<evidence type="ECO:0000259" key="1">
    <source>
        <dbReference type="PROSITE" id="PS50076"/>
    </source>
</evidence>